<dbReference type="PANTHER" id="PTHR37417:SF2">
    <property type="entry name" value="67 KDA MYOSIN-CROSS-REACTIVE ANTIGEN FAMILY PROTEIN (AFU_ORTHOLOGUE AFUA_5G09970)"/>
    <property type="match status" value="1"/>
</dbReference>
<organism evidence="1 2">
    <name type="scientific">Penicillium antarcticum</name>
    <dbReference type="NCBI Taxonomy" id="416450"/>
    <lineage>
        <taxon>Eukaryota</taxon>
        <taxon>Fungi</taxon>
        <taxon>Dikarya</taxon>
        <taxon>Ascomycota</taxon>
        <taxon>Pezizomycotina</taxon>
        <taxon>Eurotiomycetes</taxon>
        <taxon>Eurotiomycetidae</taxon>
        <taxon>Eurotiales</taxon>
        <taxon>Aspergillaceae</taxon>
        <taxon>Penicillium</taxon>
    </lineage>
</organism>
<dbReference type="EMBL" id="MDYN01000001">
    <property type="protein sequence ID" value="OQD91063.1"/>
    <property type="molecule type" value="Genomic_DNA"/>
</dbReference>
<evidence type="ECO:0000313" key="2">
    <source>
        <dbReference type="Proteomes" id="UP000191672"/>
    </source>
</evidence>
<dbReference type="AlphaFoldDB" id="A0A1V6QPB3"/>
<sequence length="182" mass="20363">MANSVRQNRRLPEQTEAWILGSGTASLASAVYLIKLARLRPSAVHILDEHLSLQQALHQQGNGHAGYDQFAGCLPVPVGLELREILDMIPSAVADGYSYLHYIQEEEKKLAITSNGGTCFVAQNEEGFESLPTKSLNIGWSDRLHLVRLLLKCEKGLEKKEIRNFFGDSFFASTFWTIWSTQ</sequence>
<accession>A0A1V6QPB3</accession>
<comment type="caution">
    <text evidence="1">The sequence shown here is derived from an EMBL/GenBank/DDBJ whole genome shotgun (WGS) entry which is preliminary data.</text>
</comment>
<dbReference type="InterPro" id="IPR010354">
    <property type="entry name" value="Oleate_hydratase"/>
</dbReference>
<dbReference type="GO" id="GO:0050151">
    <property type="term" value="F:oleate hydratase activity"/>
    <property type="evidence" value="ECO:0007669"/>
    <property type="project" value="InterPro"/>
</dbReference>
<keyword evidence="2" id="KW-1185">Reference proteome</keyword>
<dbReference type="Pfam" id="PF06100">
    <property type="entry name" value="MCRA"/>
    <property type="match status" value="1"/>
</dbReference>
<proteinExistence type="predicted"/>
<gene>
    <name evidence="1" type="ORF">PENANT_c001G11406</name>
</gene>
<reference evidence="2" key="1">
    <citation type="journal article" date="2017" name="Nat. Microbiol.">
        <title>Global analysis of biosynthetic gene clusters reveals vast potential of secondary metabolite production in Penicillium species.</title>
        <authorList>
            <person name="Nielsen J.C."/>
            <person name="Grijseels S."/>
            <person name="Prigent S."/>
            <person name="Ji B."/>
            <person name="Dainat J."/>
            <person name="Nielsen K.F."/>
            <person name="Frisvad J.C."/>
            <person name="Workman M."/>
            <person name="Nielsen J."/>
        </authorList>
    </citation>
    <scope>NUCLEOTIDE SEQUENCE [LARGE SCALE GENOMIC DNA]</scope>
    <source>
        <strain evidence="2">IBT 31811</strain>
    </source>
</reference>
<evidence type="ECO:0000313" key="1">
    <source>
        <dbReference type="EMBL" id="OQD91063.1"/>
    </source>
</evidence>
<name>A0A1V6QPB3_9EURO</name>
<dbReference type="PANTHER" id="PTHR37417">
    <property type="entry name" value="67 KDA MYOSIN-CROSS-REACTIVE ANTIGEN FAMILY PROTEIN (AFU_ORTHOLOGUE AFUA_5G09970)"/>
    <property type="match status" value="1"/>
</dbReference>
<dbReference type="GO" id="GO:0071949">
    <property type="term" value="F:FAD binding"/>
    <property type="evidence" value="ECO:0007669"/>
    <property type="project" value="InterPro"/>
</dbReference>
<dbReference type="GO" id="GO:0006631">
    <property type="term" value="P:fatty acid metabolic process"/>
    <property type="evidence" value="ECO:0007669"/>
    <property type="project" value="InterPro"/>
</dbReference>
<dbReference type="Proteomes" id="UP000191672">
    <property type="component" value="Unassembled WGS sequence"/>
</dbReference>
<dbReference type="Gene3D" id="3.50.50.60">
    <property type="entry name" value="FAD/NAD(P)-binding domain"/>
    <property type="match status" value="1"/>
</dbReference>
<protein>
    <submittedName>
        <fullName evidence="1">Uncharacterized protein</fullName>
    </submittedName>
</protein>
<dbReference type="InterPro" id="IPR036188">
    <property type="entry name" value="FAD/NAD-bd_sf"/>
</dbReference>